<proteinExistence type="predicted"/>
<keyword evidence="2" id="KW-0677">Repeat</keyword>
<feature type="domain" description="C2H2-type" evidence="7">
    <location>
        <begin position="349"/>
        <end position="376"/>
    </location>
</feature>
<dbReference type="PANTHER" id="PTHR23234:SF10">
    <property type="entry name" value="RIKEN CDNA 6720489N17 GENE-RELATED"/>
    <property type="match status" value="1"/>
</dbReference>
<evidence type="ECO:0000313" key="8">
    <source>
        <dbReference type="EMBL" id="MBN3294054.1"/>
    </source>
</evidence>
<evidence type="ECO:0000256" key="5">
    <source>
        <dbReference type="PROSITE-ProRule" id="PRU00042"/>
    </source>
</evidence>
<feature type="domain" description="C2H2-type" evidence="7">
    <location>
        <begin position="237"/>
        <end position="264"/>
    </location>
</feature>
<feature type="domain" description="C2H2-type" evidence="7">
    <location>
        <begin position="405"/>
        <end position="428"/>
    </location>
</feature>
<keyword evidence="3 5" id="KW-0863">Zinc-finger</keyword>
<dbReference type="Pfam" id="PF00096">
    <property type="entry name" value="zf-C2H2"/>
    <property type="match status" value="6"/>
</dbReference>
<evidence type="ECO:0000256" key="4">
    <source>
        <dbReference type="ARBA" id="ARBA00022833"/>
    </source>
</evidence>
<dbReference type="InterPro" id="IPR013087">
    <property type="entry name" value="Znf_C2H2_type"/>
</dbReference>
<feature type="compositionally biased region" description="Low complexity" evidence="6">
    <location>
        <begin position="134"/>
        <end position="147"/>
    </location>
</feature>
<evidence type="ECO:0000256" key="1">
    <source>
        <dbReference type="ARBA" id="ARBA00022723"/>
    </source>
</evidence>
<dbReference type="EMBL" id="JAAWVN010024528">
    <property type="protein sequence ID" value="MBN3294054.1"/>
    <property type="molecule type" value="Genomic_DNA"/>
</dbReference>
<feature type="non-terminal residue" evidence="8">
    <location>
        <position position="1"/>
    </location>
</feature>
<dbReference type="Proteomes" id="UP001166052">
    <property type="component" value="Unassembled WGS sequence"/>
</dbReference>
<dbReference type="InterPro" id="IPR036236">
    <property type="entry name" value="Znf_C2H2_sf"/>
</dbReference>
<feature type="region of interest" description="Disordered" evidence="6">
    <location>
        <begin position="123"/>
        <end position="147"/>
    </location>
</feature>
<feature type="domain" description="C2H2-type" evidence="7">
    <location>
        <begin position="377"/>
        <end position="404"/>
    </location>
</feature>
<dbReference type="SMART" id="SM00355">
    <property type="entry name" value="ZnF_C2H2"/>
    <property type="match status" value="7"/>
</dbReference>
<evidence type="ECO:0000259" key="7">
    <source>
        <dbReference type="PROSITE" id="PS50157"/>
    </source>
</evidence>
<keyword evidence="1" id="KW-0479">Metal-binding</keyword>
<accession>A0ABS2Z4S5</accession>
<dbReference type="Gene3D" id="3.30.160.60">
    <property type="entry name" value="Classic Zinc Finger"/>
    <property type="match status" value="7"/>
</dbReference>
<organism evidence="8 9">
    <name type="scientific">Polypterus senegalus</name>
    <name type="common">Senegal bichir</name>
    <dbReference type="NCBI Taxonomy" id="55291"/>
    <lineage>
        <taxon>Eukaryota</taxon>
        <taxon>Metazoa</taxon>
        <taxon>Chordata</taxon>
        <taxon>Craniata</taxon>
        <taxon>Vertebrata</taxon>
        <taxon>Euteleostomi</taxon>
        <taxon>Actinopterygii</taxon>
        <taxon>Polypteriformes</taxon>
        <taxon>Polypteridae</taxon>
        <taxon>Polypterus</taxon>
    </lineage>
</organism>
<evidence type="ECO:0000313" key="9">
    <source>
        <dbReference type="Proteomes" id="UP001166052"/>
    </source>
</evidence>
<dbReference type="PROSITE" id="PS50157">
    <property type="entry name" value="ZINC_FINGER_C2H2_2"/>
    <property type="match status" value="7"/>
</dbReference>
<evidence type="ECO:0000256" key="6">
    <source>
        <dbReference type="SAM" id="MobiDB-lite"/>
    </source>
</evidence>
<feature type="domain" description="C2H2-type" evidence="7">
    <location>
        <begin position="321"/>
        <end position="348"/>
    </location>
</feature>
<feature type="domain" description="C2H2-type" evidence="7">
    <location>
        <begin position="293"/>
        <end position="320"/>
    </location>
</feature>
<keyword evidence="4" id="KW-0862">Zinc</keyword>
<sequence length="486" mass="55495">MACTDEDYLDERLAHIKQDDCQWGAPEDLRIKLEDCDGGISTLKEEESEEEIDQVKVEDSEEFSDDPEVQKFECENIVKQDVCEEPRSSLQPWINNMGQLTIQQNSMDLKSELSEFEVKINERNGREEQEEEQLSSNFQENSSFSPSSFAETSLHCRLQVKEDEEKMAISTRGSENLTAASLQCSSLLVREAIDTDQQQGHCTDQEAVCAGLECGHPFKNKSDCEDLKSIQPRPKPYCCCECGKTFLHKSRLEAHIRVHTGEKPHCCSECGKQFTVSSNLQQHTRSHTGERPYGCSECGKQFPQRSHLQSHKRIHTGEKPYVCSECGKQFSQRSHLQNHKRIHSGEKPYVCSECGKHFLLSTNLQRHERIHTGEKPYVCSECGTRFTDGSSLRQHTRIHTGEKPYGCPDCGKRFSQSSSLQKHIRSHTLLPLRMWQNFFPYISSLHNSYFCSKCGKGFLCLSNFSGLCGRNQHIFIKEMYPVPGQV</sequence>
<protein>
    <submittedName>
        <fullName evidence="8">ZN235 protein</fullName>
    </submittedName>
</protein>
<name>A0ABS2Z4S5_POLSE</name>
<reference evidence="8" key="1">
    <citation type="journal article" date="2021" name="Cell">
        <title>Tracing the genetic footprints of vertebrate landing in non-teleost ray-finned fishes.</title>
        <authorList>
            <person name="Bi X."/>
            <person name="Wang K."/>
            <person name="Yang L."/>
            <person name="Pan H."/>
            <person name="Jiang H."/>
            <person name="Wei Q."/>
            <person name="Fang M."/>
            <person name="Yu H."/>
            <person name="Zhu C."/>
            <person name="Cai Y."/>
            <person name="He Y."/>
            <person name="Gan X."/>
            <person name="Zeng H."/>
            <person name="Yu D."/>
            <person name="Zhu Y."/>
            <person name="Jiang H."/>
            <person name="Qiu Q."/>
            <person name="Yang H."/>
            <person name="Zhang Y.E."/>
            <person name="Wang W."/>
            <person name="Zhu M."/>
            <person name="He S."/>
            <person name="Zhang G."/>
        </authorList>
    </citation>
    <scope>NUCLEOTIDE SEQUENCE</scope>
    <source>
        <strain evidence="8">Bchr_001</strain>
    </source>
</reference>
<evidence type="ECO:0000256" key="3">
    <source>
        <dbReference type="ARBA" id="ARBA00022771"/>
    </source>
</evidence>
<dbReference type="SUPFAM" id="SSF57667">
    <property type="entry name" value="beta-beta-alpha zinc fingers"/>
    <property type="match status" value="4"/>
</dbReference>
<keyword evidence="9" id="KW-1185">Reference proteome</keyword>
<dbReference type="PROSITE" id="PS00028">
    <property type="entry name" value="ZINC_FINGER_C2H2_1"/>
    <property type="match status" value="7"/>
</dbReference>
<comment type="caution">
    <text evidence="8">The sequence shown here is derived from an EMBL/GenBank/DDBJ whole genome shotgun (WGS) entry which is preliminary data.</text>
</comment>
<dbReference type="InterPro" id="IPR050758">
    <property type="entry name" value="Znf_C2H2-type"/>
</dbReference>
<feature type="non-terminal residue" evidence="8">
    <location>
        <position position="486"/>
    </location>
</feature>
<gene>
    <name evidence="8" type="primary">Znf235_0</name>
    <name evidence="8" type="ORF">GTO92_0016510</name>
</gene>
<dbReference type="PANTHER" id="PTHR23234">
    <property type="entry name" value="ZNF44 PROTEIN"/>
    <property type="match status" value="1"/>
</dbReference>
<evidence type="ECO:0000256" key="2">
    <source>
        <dbReference type="ARBA" id="ARBA00022737"/>
    </source>
</evidence>
<feature type="domain" description="C2H2-type" evidence="7">
    <location>
        <begin position="265"/>
        <end position="292"/>
    </location>
</feature>